<proteinExistence type="predicted"/>
<sequence length="126" mass="13778">MRDMTGVPIQQMADRVAGLMEERLRVRGQGLAEKLRKGGRLLPRRVRTAAEVLQTGAVMAQNPKMWAQVDQAAVAQAYDTCVRHLGGVDHKDRRKGALIGVLGSIAFSVLVVAVLLGAVLYWRGFI</sequence>
<protein>
    <submittedName>
        <fullName evidence="2">Uncharacterized protein</fullName>
    </submittedName>
</protein>
<evidence type="ECO:0000313" key="2">
    <source>
        <dbReference type="EMBL" id="GLS86745.1"/>
    </source>
</evidence>
<keyword evidence="1" id="KW-1133">Transmembrane helix</keyword>
<comment type="caution">
    <text evidence="2">The sequence shown here is derived from an EMBL/GenBank/DDBJ whole genome shotgun (WGS) entry which is preliminary data.</text>
</comment>
<keyword evidence="1" id="KW-0472">Membrane</keyword>
<name>A0AA37TVS2_9RHOB</name>
<dbReference type="Proteomes" id="UP001157355">
    <property type="component" value="Unassembled WGS sequence"/>
</dbReference>
<dbReference type="AlphaFoldDB" id="A0AA37TVS2"/>
<keyword evidence="3" id="KW-1185">Reference proteome</keyword>
<keyword evidence="1" id="KW-0812">Transmembrane</keyword>
<organism evidence="2 3">
    <name type="scientific">Cypionkella aquatica</name>
    <dbReference type="NCBI Taxonomy" id="1756042"/>
    <lineage>
        <taxon>Bacteria</taxon>
        <taxon>Pseudomonadati</taxon>
        <taxon>Pseudomonadota</taxon>
        <taxon>Alphaproteobacteria</taxon>
        <taxon>Rhodobacterales</taxon>
        <taxon>Paracoccaceae</taxon>
        <taxon>Cypionkella</taxon>
    </lineage>
</organism>
<gene>
    <name evidence="2" type="ORF">GCM10010873_17190</name>
</gene>
<evidence type="ECO:0000256" key="1">
    <source>
        <dbReference type="SAM" id="Phobius"/>
    </source>
</evidence>
<feature type="transmembrane region" description="Helical" evidence="1">
    <location>
        <begin position="97"/>
        <end position="122"/>
    </location>
</feature>
<accession>A0AA37TVS2</accession>
<reference evidence="2 3" key="1">
    <citation type="journal article" date="2014" name="Int. J. Syst. Evol. Microbiol.">
        <title>Complete genome sequence of Corynebacterium casei LMG S-19264T (=DSM 44701T), isolated from a smear-ripened cheese.</title>
        <authorList>
            <consortium name="US DOE Joint Genome Institute (JGI-PGF)"/>
            <person name="Walter F."/>
            <person name="Albersmeier A."/>
            <person name="Kalinowski J."/>
            <person name="Ruckert C."/>
        </authorList>
    </citation>
    <scope>NUCLEOTIDE SEQUENCE [LARGE SCALE GENOMIC DNA]</scope>
    <source>
        <strain evidence="2 3">NBRC 111766</strain>
    </source>
</reference>
<dbReference type="EMBL" id="BSPP01000007">
    <property type="protein sequence ID" value="GLS86745.1"/>
    <property type="molecule type" value="Genomic_DNA"/>
</dbReference>
<evidence type="ECO:0000313" key="3">
    <source>
        <dbReference type="Proteomes" id="UP001157355"/>
    </source>
</evidence>